<evidence type="ECO:0000256" key="4">
    <source>
        <dbReference type="ARBA" id="ARBA00022989"/>
    </source>
</evidence>
<dbReference type="AlphaFoldDB" id="A0A1M7C4D9"/>
<feature type="region of interest" description="Disordered" evidence="6">
    <location>
        <begin position="399"/>
        <end position="418"/>
    </location>
</feature>
<evidence type="ECO:0000256" key="6">
    <source>
        <dbReference type="SAM" id="MobiDB-lite"/>
    </source>
</evidence>
<sequence length="589" mass="62960">MSVRDRRAEVSTAAWSPLAREVARFAVVGGTGVAVNLLTFNLVRHLTSIAVVPAGIIATVVSIAVNYVGFRYFTYRDRDKSRRAREIGLFLVFSAIGLLIENGVLAVATYGFGWDSPLQSNVFKFSGIALATLFRFWSYRIWVFRVLPESPGASQPGSRGAPGRKGAVRASGTAGWPRRAGPPGSFLDEARASLRSATPGILAFIAARTGSLLALVLLGSGTPRHTLHRLAVHWDAAWYIDIARHGYDHSLHPPVAAGHPSPRSNLAFFPLYPALIKAVHTALPVAGWGGAALLVVGACALVAAWGIHAVTAYCYGRRVAVLTTVLWGIAPLAVVESAGYSEAAFTALAAWALLAVLRHKWPAAAALSVAAGLTRPAGVAVAVAVMAAACHEVVQRHRRRRASAVPDPPPAQAQASGPAPMRLWQPVTAFVAAPLGWLGFIAWTGRRMHDWRAYFRIQSMWNSRFDFGIHTAGQFRGLFTRDPSAHLSFSITALLLVAGLILLAVTIAQRQPLPLVIYSLIITAIALGDTGHWSSRGRFLLPAFPLLIPVATGLSQARKRLTPIAVTAGLGTLTACYGAYVMLYSVRAP</sequence>
<feature type="transmembrane region" description="Helical" evidence="7">
    <location>
        <begin position="487"/>
        <end position="508"/>
    </location>
</feature>
<evidence type="ECO:0000259" key="8">
    <source>
        <dbReference type="Pfam" id="PF04138"/>
    </source>
</evidence>
<feature type="transmembrane region" description="Helical" evidence="7">
    <location>
        <begin position="89"/>
        <end position="112"/>
    </location>
</feature>
<keyword evidence="3 7" id="KW-0812">Transmembrane</keyword>
<dbReference type="EMBL" id="FRBI01000005">
    <property type="protein sequence ID" value="SHL62158.1"/>
    <property type="molecule type" value="Genomic_DNA"/>
</dbReference>
<feature type="transmembrane region" description="Helical" evidence="7">
    <location>
        <begin position="49"/>
        <end position="68"/>
    </location>
</feature>
<reference evidence="9 10" key="1">
    <citation type="submission" date="2016-11" db="EMBL/GenBank/DDBJ databases">
        <authorList>
            <person name="Jaros S."/>
            <person name="Januszkiewicz K."/>
            <person name="Wedrychowicz H."/>
        </authorList>
    </citation>
    <scope>NUCLEOTIDE SEQUENCE [LARGE SCALE GENOMIC DNA]</scope>
    <source>
        <strain evidence="9 10">CGMCC 4.2025</strain>
    </source>
</reference>
<accession>A0A1M7C4D9</accession>
<dbReference type="Pfam" id="PF04138">
    <property type="entry name" value="GtrA_DPMS_TM"/>
    <property type="match status" value="1"/>
</dbReference>
<dbReference type="PANTHER" id="PTHR38459:SF1">
    <property type="entry name" value="PROPHAGE BACTOPRENOL-LINKED GLUCOSE TRANSLOCASE HOMOLOG"/>
    <property type="match status" value="1"/>
</dbReference>
<evidence type="ECO:0000256" key="1">
    <source>
        <dbReference type="ARBA" id="ARBA00004141"/>
    </source>
</evidence>
<name>A0A1M7C4D9_9ACTN</name>
<feature type="transmembrane region" description="Helical" evidence="7">
    <location>
        <begin position="515"/>
        <end position="533"/>
    </location>
</feature>
<gene>
    <name evidence="9" type="ORF">SAMN05216499_105137</name>
</gene>
<evidence type="ECO:0000313" key="9">
    <source>
        <dbReference type="EMBL" id="SHL62158.1"/>
    </source>
</evidence>
<dbReference type="GO" id="GO:0000271">
    <property type="term" value="P:polysaccharide biosynthetic process"/>
    <property type="evidence" value="ECO:0007669"/>
    <property type="project" value="InterPro"/>
</dbReference>
<dbReference type="InterPro" id="IPR007267">
    <property type="entry name" value="GtrA_DPMS_TM"/>
</dbReference>
<dbReference type="Proteomes" id="UP000184111">
    <property type="component" value="Unassembled WGS sequence"/>
</dbReference>
<feature type="transmembrane region" description="Helical" evidence="7">
    <location>
        <begin position="564"/>
        <end position="586"/>
    </location>
</feature>
<feature type="transmembrane region" description="Helical" evidence="7">
    <location>
        <begin position="361"/>
        <end position="390"/>
    </location>
</feature>
<dbReference type="GO" id="GO:0005886">
    <property type="term" value="C:plasma membrane"/>
    <property type="evidence" value="ECO:0007669"/>
    <property type="project" value="TreeGrafter"/>
</dbReference>
<comment type="subcellular location">
    <subcellularLocation>
        <location evidence="1">Membrane</location>
        <topology evidence="1">Multi-pass membrane protein</topology>
    </subcellularLocation>
</comment>
<evidence type="ECO:0000256" key="5">
    <source>
        <dbReference type="ARBA" id="ARBA00023136"/>
    </source>
</evidence>
<feature type="transmembrane region" description="Helical" evidence="7">
    <location>
        <begin position="285"/>
        <end position="307"/>
    </location>
</feature>
<organism evidence="9 10">
    <name type="scientific">Actinacidiphila paucisporea</name>
    <dbReference type="NCBI Taxonomy" id="310782"/>
    <lineage>
        <taxon>Bacteria</taxon>
        <taxon>Bacillati</taxon>
        <taxon>Actinomycetota</taxon>
        <taxon>Actinomycetes</taxon>
        <taxon>Kitasatosporales</taxon>
        <taxon>Streptomycetaceae</taxon>
        <taxon>Actinacidiphila</taxon>
    </lineage>
</organism>
<feature type="transmembrane region" description="Helical" evidence="7">
    <location>
        <begin position="118"/>
        <end position="137"/>
    </location>
</feature>
<evidence type="ECO:0000256" key="3">
    <source>
        <dbReference type="ARBA" id="ARBA00022692"/>
    </source>
</evidence>
<feature type="transmembrane region" description="Helical" evidence="7">
    <location>
        <begin position="423"/>
        <end position="443"/>
    </location>
</feature>
<dbReference type="InterPro" id="IPR051401">
    <property type="entry name" value="GtrA_CellWall_Glycosyl"/>
</dbReference>
<comment type="similarity">
    <text evidence="2">Belongs to the GtrA family.</text>
</comment>
<keyword evidence="10" id="KW-1185">Reference proteome</keyword>
<evidence type="ECO:0000313" key="10">
    <source>
        <dbReference type="Proteomes" id="UP000184111"/>
    </source>
</evidence>
<proteinExistence type="inferred from homology"/>
<feature type="transmembrane region" description="Helical" evidence="7">
    <location>
        <begin position="319"/>
        <end position="341"/>
    </location>
</feature>
<dbReference type="STRING" id="310782.SAMN05216499_105137"/>
<evidence type="ECO:0000256" key="7">
    <source>
        <dbReference type="SAM" id="Phobius"/>
    </source>
</evidence>
<keyword evidence="4 7" id="KW-1133">Transmembrane helix</keyword>
<keyword evidence="5 7" id="KW-0472">Membrane</keyword>
<protein>
    <submittedName>
        <fullName evidence="9">Putative flippase GtrA (Transmembrane translocase of bactoprenol-linked glucose)</fullName>
    </submittedName>
</protein>
<evidence type="ECO:0000256" key="2">
    <source>
        <dbReference type="ARBA" id="ARBA00009399"/>
    </source>
</evidence>
<feature type="transmembrane region" description="Helical" evidence="7">
    <location>
        <begin position="201"/>
        <end position="220"/>
    </location>
</feature>
<feature type="transmembrane region" description="Helical" evidence="7">
    <location>
        <begin position="21"/>
        <end position="43"/>
    </location>
</feature>
<dbReference type="PANTHER" id="PTHR38459">
    <property type="entry name" value="PROPHAGE BACTOPRENOL-LINKED GLUCOSE TRANSLOCASE HOMOLOG"/>
    <property type="match status" value="1"/>
</dbReference>
<feature type="domain" description="GtrA/DPMS transmembrane" evidence="8">
    <location>
        <begin position="24"/>
        <end position="144"/>
    </location>
</feature>
<feature type="region of interest" description="Disordered" evidence="6">
    <location>
        <begin position="151"/>
        <end position="183"/>
    </location>
</feature>